<dbReference type="SUPFAM" id="SSF53756">
    <property type="entry name" value="UDP-Glycosyltransferase/glycogen phosphorylase"/>
    <property type="match status" value="1"/>
</dbReference>
<dbReference type="Gene3D" id="3.40.50.2000">
    <property type="entry name" value="Glycogen Phosphorylase B"/>
    <property type="match status" value="1"/>
</dbReference>
<dbReference type="InterPro" id="IPR007235">
    <property type="entry name" value="Glyco_trans_28_C"/>
</dbReference>
<dbReference type="Pfam" id="PF04101">
    <property type="entry name" value="Glyco_tran_28_C"/>
    <property type="match status" value="1"/>
</dbReference>
<comment type="caution">
    <text evidence="2">The sequence shown here is derived from an EMBL/GenBank/DDBJ whole genome shotgun (WGS) entry which is preliminary data.</text>
</comment>
<dbReference type="Proteomes" id="UP001254488">
    <property type="component" value="Unassembled WGS sequence"/>
</dbReference>
<dbReference type="RefSeq" id="WP_311333331.1">
    <property type="nucleotide sequence ID" value="NZ_JAVRHZ010000006.1"/>
</dbReference>
<evidence type="ECO:0000313" key="2">
    <source>
        <dbReference type="EMBL" id="MDT0556379.1"/>
    </source>
</evidence>
<sequence length="353" mass="40095">MTSQKTILVAPLHWGLGHATRCIPIIKGLLFHNYNVIIASDGGALLLLKKEFPELESIELPPYNITYPKNGVNFKWKILVKLPHIQKTISEEKNVIKKLVAEGRIHGIISDNRLGVRNKKIPSIFITHQLKVLSGTTTKFTSFMHQKVIKKFTECWVPDVDDVINLSGKLGHLQNPKFPIKYIGPLSRMQAKKMDSKYDILILLSGPEPQRTMLEEKLIGTLFGSRKKIILVQGVLEEKQTKTVKGNITIINFLLSNDLEQTINESKLVISRSGYTTIMDLAAMGKKAFFIPTPGQYEQEYLAKKLKEQGIAPSCKQHKFSEKKLKKIIAYKGLGELSKRQDFKKLFRLFESE</sequence>
<evidence type="ECO:0000259" key="1">
    <source>
        <dbReference type="Pfam" id="PF04101"/>
    </source>
</evidence>
<name>A0ABU2YFD5_9FLAO</name>
<protein>
    <submittedName>
        <fullName evidence="2">Glycosyltransferase</fullName>
    </submittedName>
</protein>
<feature type="domain" description="Glycosyl transferase family 28 C-terminal" evidence="1">
    <location>
        <begin position="227"/>
        <end position="329"/>
    </location>
</feature>
<dbReference type="PANTHER" id="PTHR21015">
    <property type="entry name" value="UDP-N-ACETYLGLUCOSAMINE--N-ACETYLMURAMYL-(PENTAPEPTIDE) PYROPHOSPHORYL-UNDECAPRENOL N-ACETYLGLUCOSAMINE TRANSFERASE 1"/>
    <property type="match status" value="1"/>
</dbReference>
<organism evidence="2 3">
    <name type="scientific">Patiriisocius hiemis</name>
    <dbReference type="NCBI Taxonomy" id="3075604"/>
    <lineage>
        <taxon>Bacteria</taxon>
        <taxon>Pseudomonadati</taxon>
        <taxon>Bacteroidota</taxon>
        <taxon>Flavobacteriia</taxon>
        <taxon>Flavobacteriales</taxon>
        <taxon>Flavobacteriaceae</taxon>
        <taxon>Patiriisocius</taxon>
    </lineage>
</organism>
<proteinExistence type="predicted"/>
<accession>A0ABU2YFD5</accession>
<reference evidence="2 3" key="1">
    <citation type="submission" date="2023-09" db="EMBL/GenBank/DDBJ databases">
        <authorList>
            <person name="Rey-Velasco X."/>
        </authorList>
    </citation>
    <scope>NUCLEOTIDE SEQUENCE [LARGE SCALE GENOMIC DNA]</scope>
    <source>
        <strain evidence="2 3">W242</strain>
    </source>
</reference>
<keyword evidence="3" id="KW-1185">Reference proteome</keyword>
<gene>
    <name evidence="2" type="ORF">RM538_10215</name>
</gene>
<evidence type="ECO:0000313" key="3">
    <source>
        <dbReference type="Proteomes" id="UP001254488"/>
    </source>
</evidence>
<dbReference type="PANTHER" id="PTHR21015:SF22">
    <property type="entry name" value="GLYCOSYLTRANSFERASE"/>
    <property type="match status" value="1"/>
</dbReference>
<dbReference type="EMBL" id="JAVRHZ010000006">
    <property type="protein sequence ID" value="MDT0556379.1"/>
    <property type="molecule type" value="Genomic_DNA"/>
</dbReference>